<dbReference type="AlphaFoldDB" id="A0A942TL07"/>
<dbReference type="Pfam" id="PF17898">
    <property type="entry name" value="GerD"/>
    <property type="match status" value="1"/>
</dbReference>
<feature type="signal peptide" evidence="2">
    <location>
        <begin position="1"/>
        <end position="22"/>
    </location>
</feature>
<feature type="compositionally biased region" description="Gly residues" evidence="1">
    <location>
        <begin position="192"/>
        <end position="205"/>
    </location>
</feature>
<evidence type="ECO:0000256" key="1">
    <source>
        <dbReference type="SAM" id="MobiDB-lite"/>
    </source>
</evidence>
<sequence length="205" mass="22771">MRKSVYLLLLIALLTLSSCSGNEQGNAKLDYDQTKKMIVDILKSDEGKKALQDMMKDEEMKQQLIMDQTVVTETIEKTLTSDKGEQFWKKAMADPKFAATVAKSMRKEHEALLKDLMKDPEYQGLLMDVFQNPEMQKDFAKALKSKEFREQMRQVVKETIDSPLYKAKIQDLLLKAAEEAGKQGKSGKEEQGGGGQGGGGGGGGQ</sequence>
<name>A0A942TL07_9BACI</name>
<evidence type="ECO:0000259" key="3">
    <source>
        <dbReference type="Pfam" id="PF17898"/>
    </source>
</evidence>
<feature type="chain" id="PRO_5038591178" evidence="2">
    <location>
        <begin position="23"/>
        <end position="205"/>
    </location>
</feature>
<protein>
    <submittedName>
        <fullName evidence="4">Spore gernimation protein GerD</fullName>
    </submittedName>
</protein>
<dbReference type="RefSeq" id="WP_213127192.1">
    <property type="nucleotide sequence ID" value="NZ_JAGYPG010000006.1"/>
</dbReference>
<feature type="domain" description="Spore germination GerD central core" evidence="3">
    <location>
        <begin position="64"/>
        <end position="177"/>
    </location>
</feature>
<keyword evidence="5" id="KW-1185">Reference proteome</keyword>
<dbReference type="PROSITE" id="PS51257">
    <property type="entry name" value="PROKAR_LIPOPROTEIN"/>
    <property type="match status" value="1"/>
</dbReference>
<comment type="caution">
    <text evidence="4">The sequence shown here is derived from an EMBL/GenBank/DDBJ whole genome shotgun (WGS) entry which is preliminary data.</text>
</comment>
<keyword evidence="2" id="KW-0732">Signal</keyword>
<organism evidence="4 5">
    <name type="scientific">Lederbergia citri</name>
    <dbReference type="NCBI Taxonomy" id="2833580"/>
    <lineage>
        <taxon>Bacteria</taxon>
        <taxon>Bacillati</taxon>
        <taxon>Bacillota</taxon>
        <taxon>Bacilli</taxon>
        <taxon>Bacillales</taxon>
        <taxon>Bacillaceae</taxon>
        <taxon>Lederbergia</taxon>
    </lineage>
</organism>
<gene>
    <name evidence="4" type="ORF">KHA97_23265</name>
</gene>
<proteinExistence type="predicted"/>
<evidence type="ECO:0000313" key="5">
    <source>
        <dbReference type="Proteomes" id="UP000681414"/>
    </source>
</evidence>
<dbReference type="Proteomes" id="UP000681414">
    <property type="component" value="Unassembled WGS sequence"/>
</dbReference>
<feature type="region of interest" description="Disordered" evidence="1">
    <location>
        <begin position="180"/>
        <end position="205"/>
    </location>
</feature>
<evidence type="ECO:0000256" key="2">
    <source>
        <dbReference type="SAM" id="SignalP"/>
    </source>
</evidence>
<reference evidence="4 5" key="1">
    <citation type="submission" date="2021-05" db="EMBL/GenBank/DDBJ databases">
        <title>Novel Bacillus species.</title>
        <authorList>
            <person name="Liu G."/>
        </authorList>
    </citation>
    <scope>NUCLEOTIDE SEQUENCE [LARGE SCALE GENOMIC DNA]</scope>
    <source>
        <strain evidence="5">FJAT-49780</strain>
    </source>
</reference>
<dbReference type="InterPro" id="IPR041262">
    <property type="entry name" value="GerD_central"/>
</dbReference>
<evidence type="ECO:0000313" key="4">
    <source>
        <dbReference type="EMBL" id="MBS4197962.1"/>
    </source>
</evidence>
<dbReference type="NCBIfam" id="NF040801">
    <property type="entry name" value="spore_GerD"/>
    <property type="match status" value="1"/>
</dbReference>
<dbReference type="EMBL" id="JAGYPG010000006">
    <property type="protein sequence ID" value="MBS4197962.1"/>
    <property type="molecule type" value="Genomic_DNA"/>
</dbReference>
<accession>A0A942TL07</accession>
<feature type="compositionally biased region" description="Basic and acidic residues" evidence="1">
    <location>
        <begin position="180"/>
        <end position="191"/>
    </location>
</feature>